<evidence type="ECO:0000256" key="2">
    <source>
        <dbReference type="ARBA" id="ARBA00023125"/>
    </source>
</evidence>
<evidence type="ECO:0000313" key="6">
    <source>
        <dbReference type="Proteomes" id="UP000195667"/>
    </source>
</evidence>
<dbReference type="InterPro" id="IPR000595">
    <property type="entry name" value="cNMP-bd_dom"/>
</dbReference>
<dbReference type="RefSeq" id="WP_087142262.1">
    <property type="nucleotide sequence ID" value="NZ_FUKI01000024.1"/>
</dbReference>
<accession>A0A1R4H0N5</accession>
<dbReference type="PROSITE" id="PS50042">
    <property type="entry name" value="CNMP_BINDING_3"/>
    <property type="match status" value="1"/>
</dbReference>
<dbReference type="InterPro" id="IPR050397">
    <property type="entry name" value="Env_Response_Regulators"/>
</dbReference>
<dbReference type="SUPFAM" id="SSF51206">
    <property type="entry name" value="cAMP-binding domain-like"/>
    <property type="match status" value="1"/>
</dbReference>
<evidence type="ECO:0000256" key="1">
    <source>
        <dbReference type="ARBA" id="ARBA00023015"/>
    </source>
</evidence>
<dbReference type="SUPFAM" id="SSF46785">
    <property type="entry name" value="Winged helix' DNA-binding domain"/>
    <property type="match status" value="1"/>
</dbReference>
<reference evidence="6" key="1">
    <citation type="submission" date="2017-02" db="EMBL/GenBank/DDBJ databases">
        <authorList>
            <person name="Daims H."/>
        </authorList>
    </citation>
    <scope>NUCLEOTIDE SEQUENCE [LARGE SCALE GENOMIC DNA]</scope>
</reference>
<dbReference type="GO" id="GO:0005829">
    <property type="term" value="C:cytosol"/>
    <property type="evidence" value="ECO:0007669"/>
    <property type="project" value="TreeGrafter"/>
</dbReference>
<keyword evidence="6" id="KW-1185">Reference proteome</keyword>
<dbReference type="PANTHER" id="PTHR24567:SF74">
    <property type="entry name" value="HTH-TYPE TRANSCRIPTIONAL REGULATOR ARCR"/>
    <property type="match status" value="1"/>
</dbReference>
<evidence type="ECO:0000313" key="5">
    <source>
        <dbReference type="EMBL" id="SJM89762.1"/>
    </source>
</evidence>
<feature type="domain" description="Cyclic nucleotide-binding" evidence="4">
    <location>
        <begin position="13"/>
        <end position="124"/>
    </location>
</feature>
<dbReference type="InterPro" id="IPR036390">
    <property type="entry name" value="WH_DNA-bd_sf"/>
</dbReference>
<dbReference type="Gene3D" id="1.10.10.10">
    <property type="entry name" value="Winged helix-like DNA-binding domain superfamily/Winged helix DNA-binding domain"/>
    <property type="match status" value="1"/>
</dbReference>
<proteinExistence type="predicted"/>
<dbReference type="InterPro" id="IPR014710">
    <property type="entry name" value="RmlC-like_jellyroll"/>
</dbReference>
<keyword evidence="3" id="KW-0804">Transcription</keyword>
<dbReference type="InterPro" id="IPR036388">
    <property type="entry name" value="WH-like_DNA-bd_sf"/>
</dbReference>
<dbReference type="Gene3D" id="2.60.120.10">
    <property type="entry name" value="Jelly Rolls"/>
    <property type="match status" value="1"/>
</dbReference>
<evidence type="ECO:0000256" key="3">
    <source>
        <dbReference type="ARBA" id="ARBA00023163"/>
    </source>
</evidence>
<dbReference type="PANTHER" id="PTHR24567">
    <property type="entry name" value="CRP FAMILY TRANSCRIPTIONAL REGULATORY PROTEIN"/>
    <property type="match status" value="1"/>
</dbReference>
<dbReference type="InterPro" id="IPR012318">
    <property type="entry name" value="HTH_CRP"/>
</dbReference>
<dbReference type="Proteomes" id="UP000195667">
    <property type="component" value="Unassembled WGS sequence"/>
</dbReference>
<name>A0A1R4H0N5_9GAMM</name>
<gene>
    <name evidence="5" type="ORF">CRENPOLYSF1_120017</name>
</gene>
<keyword evidence="2" id="KW-0238">DNA-binding</keyword>
<dbReference type="Pfam" id="PF13545">
    <property type="entry name" value="HTH_Crp_2"/>
    <property type="match status" value="1"/>
</dbReference>
<dbReference type="CDD" id="cd00038">
    <property type="entry name" value="CAP_ED"/>
    <property type="match status" value="1"/>
</dbReference>
<dbReference type="AlphaFoldDB" id="A0A1R4H0N5"/>
<sequence>MVTPPIVLASNYLIASLPLKEREQLLAHCDAIELNFSKLLYQAGDCMAHVYFPLDGFISLVTAIDDNAKLEVGMVGNEGMLGITTLLDVDIAPFNALIQGGGSALRISTLTFRRILEHSPALQRVLKRYLYVCMKQLAQTAACTRFHLVEERLARWLLMTRDRAHSDHFHVTHVFLAYMLGVRRVGITKAAKMLQQKKLISYQRGDITVLDSIALEAIACRCYRVDKNIYASIMAEPTFRTPLPRICI</sequence>
<keyword evidence="1" id="KW-0805">Transcription regulation</keyword>
<dbReference type="GO" id="GO:0003700">
    <property type="term" value="F:DNA-binding transcription factor activity"/>
    <property type="evidence" value="ECO:0007669"/>
    <property type="project" value="TreeGrafter"/>
</dbReference>
<dbReference type="GO" id="GO:0003677">
    <property type="term" value="F:DNA binding"/>
    <property type="evidence" value="ECO:0007669"/>
    <property type="project" value="UniProtKB-KW"/>
</dbReference>
<dbReference type="EMBL" id="FUKI01000024">
    <property type="protein sequence ID" value="SJM89762.1"/>
    <property type="molecule type" value="Genomic_DNA"/>
</dbReference>
<dbReference type="InterPro" id="IPR018490">
    <property type="entry name" value="cNMP-bd_dom_sf"/>
</dbReference>
<evidence type="ECO:0000259" key="4">
    <source>
        <dbReference type="PROSITE" id="PS50042"/>
    </source>
</evidence>
<organism evidence="5 6">
    <name type="scientific">Crenothrix polyspora</name>
    <dbReference type="NCBI Taxonomy" id="360316"/>
    <lineage>
        <taxon>Bacteria</taxon>
        <taxon>Pseudomonadati</taxon>
        <taxon>Pseudomonadota</taxon>
        <taxon>Gammaproteobacteria</taxon>
        <taxon>Methylococcales</taxon>
        <taxon>Crenotrichaceae</taxon>
        <taxon>Crenothrix</taxon>
    </lineage>
</organism>
<protein>
    <submittedName>
        <fullName evidence="5">Cyclic nucleotide-binding domain protein</fullName>
    </submittedName>
</protein>
<dbReference type="OrthoDB" id="8969464at2"/>